<protein>
    <submittedName>
        <fullName evidence="2">Uncharacterized protein</fullName>
    </submittedName>
</protein>
<evidence type="ECO:0000313" key="3">
    <source>
        <dbReference type="Proteomes" id="UP001283361"/>
    </source>
</evidence>
<comment type="caution">
    <text evidence="2">The sequence shown here is derived from an EMBL/GenBank/DDBJ whole genome shotgun (WGS) entry which is preliminary data.</text>
</comment>
<dbReference type="EMBL" id="JAWDGP010005269">
    <property type="protein sequence ID" value="KAK3758393.1"/>
    <property type="molecule type" value="Genomic_DNA"/>
</dbReference>
<dbReference type="Proteomes" id="UP001283361">
    <property type="component" value="Unassembled WGS sequence"/>
</dbReference>
<feature type="region of interest" description="Disordered" evidence="1">
    <location>
        <begin position="70"/>
        <end position="137"/>
    </location>
</feature>
<evidence type="ECO:0000313" key="2">
    <source>
        <dbReference type="EMBL" id="KAK3758393.1"/>
    </source>
</evidence>
<sequence length="137" mass="15287">MFFADLCKVKKIHQCYTDSPQTIHCLVRIFVPFLRPGRGPGRFDQLLLSQSSEPRGGHLHPQEAGWCQLDHANPGPWQNQRKPSQLTVPSGPVHACSQRPQSAPSGWIKSALAQVSTSRGRSRDLPIIRTRSSRLKA</sequence>
<organism evidence="2 3">
    <name type="scientific">Elysia crispata</name>
    <name type="common">lettuce slug</name>
    <dbReference type="NCBI Taxonomy" id="231223"/>
    <lineage>
        <taxon>Eukaryota</taxon>
        <taxon>Metazoa</taxon>
        <taxon>Spiralia</taxon>
        <taxon>Lophotrochozoa</taxon>
        <taxon>Mollusca</taxon>
        <taxon>Gastropoda</taxon>
        <taxon>Heterobranchia</taxon>
        <taxon>Euthyneura</taxon>
        <taxon>Panpulmonata</taxon>
        <taxon>Sacoglossa</taxon>
        <taxon>Placobranchoidea</taxon>
        <taxon>Plakobranchidae</taxon>
        <taxon>Elysia</taxon>
    </lineage>
</organism>
<gene>
    <name evidence="2" type="ORF">RRG08_058663</name>
</gene>
<keyword evidence="3" id="KW-1185">Reference proteome</keyword>
<name>A0AAE0YW77_9GAST</name>
<accession>A0AAE0YW77</accession>
<feature type="compositionally biased region" description="Polar residues" evidence="1">
    <location>
        <begin position="76"/>
        <end position="88"/>
    </location>
</feature>
<reference evidence="2" key="1">
    <citation type="journal article" date="2023" name="G3 (Bethesda)">
        <title>A reference genome for the long-term kleptoplast-retaining sea slug Elysia crispata morphotype clarki.</title>
        <authorList>
            <person name="Eastman K.E."/>
            <person name="Pendleton A.L."/>
            <person name="Shaikh M.A."/>
            <person name="Suttiyut T."/>
            <person name="Ogas R."/>
            <person name="Tomko P."/>
            <person name="Gavelis G."/>
            <person name="Widhalm J.R."/>
            <person name="Wisecaver J.H."/>
        </authorList>
    </citation>
    <scope>NUCLEOTIDE SEQUENCE</scope>
    <source>
        <strain evidence="2">ECLA1</strain>
    </source>
</reference>
<proteinExistence type="predicted"/>
<dbReference type="AlphaFoldDB" id="A0AAE0YW77"/>
<evidence type="ECO:0000256" key="1">
    <source>
        <dbReference type="SAM" id="MobiDB-lite"/>
    </source>
</evidence>